<dbReference type="PANTHER" id="PTHR33217:SF7">
    <property type="entry name" value="TRANSPOSASE FOR INSERTION SEQUENCE ELEMENT IS1081"/>
    <property type="match status" value="1"/>
</dbReference>
<sequence length="422" mass="48863">MNSLLYSLRSLLIKRPPTFLILTILLFKEVVQLSVDGPNINVDFEELASAILESNLNTAMKSIAVTVLNAYMEMERDQFVNADFKQKHPERIAQRNGYYERDFMIPVGTLHLKVPRTRDGEFTTEVFDQYSRSDQSLILAMIEAYINGVSTRNITKIVEALAGKSVSKSTISEVMKNIDPDIQKWSSRPITSHQYRYVFVDAMHIKVRENNKIVSKGVYIAMGVNELKRREFIGFKISNQESEQAWSEFFEDLRMRGLTTPELIISDAHSGLIKSIKSQFIDSTWQRCTFHLLKNIIERFPKKNSQEARTLLKSIFQAPTYQHALESKNEFVTKYENNPKYSEALNILDQGFEDATQFYRFPAQHHKNIRTTNSIENINMQLRKREKVIKTFPNLDSAFRLIGALLMDIQENLDNAKRPFIP</sequence>
<reference evidence="7" key="1">
    <citation type="journal article" date="2023" name="Antibiotics">
        <title>Prevalence and Molecular Characterization of Methicillin-Resistant Staphylococci (MRS) and Mammaliicocci (MRM) in Dromedary Camels from Algeria: First Detection of SCCmec-mecC Hybrid in Methicillin-Resistant Mammaliicoccus lentus.</title>
        <authorList>
            <person name="Belhout C."/>
            <person name="Boyen F."/>
            <person name="Vereecke N."/>
            <person name="Theuns S."/>
            <person name="Taibi N."/>
            <person name="Stegger M."/>
            <person name="de la Fe-Rodriguez P.Y."/>
            <person name="Bouayad L."/>
            <person name="Elgroud R."/>
            <person name="Butaye P."/>
        </authorList>
    </citation>
    <scope>NUCLEOTIDE SEQUENCE</scope>
    <source>
        <strain evidence="7">7048</strain>
    </source>
</reference>
<evidence type="ECO:0000256" key="6">
    <source>
        <dbReference type="RuleBase" id="RU365089"/>
    </source>
</evidence>
<evidence type="ECO:0000256" key="4">
    <source>
        <dbReference type="ARBA" id="ARBA00023125"/>
    </source>
</evidence>
<keyword evidence="6" id="KW-0814">Transposable element</keyword>
<dbReference type="PANTHER" id="PTHR33217">
    <property type="entry name" value="TRANSPOSASE FOR INSERTION SEQUENCE ELEMENT IS1081"/>
    <property type="match status" value="1"/>
</dbReference>
<protein>
    <recommendedName>
        <fullName evidence="6">Mutator family transposase</fullName>
    </recommendedName>
</protein>
<dbReference type="Proteomes" id="UP001223261">
    <property type="component" value="Chromosome"/>
</dbReference>
<keyword evidence="4 6" id="KW-0238">DNA-binding</keyword>
<evidence type="ECO:0000256" key="5">
    <source>
        <dbReference type="ARBA" id="ARBA00023172"/>
    </source>
</evidence>
<keyword evidence="3 6" id="KW-0815">Transposition</keyword>
<evidence type="ECO:0000313" key="7">
    <source>
        <dbReference type="EMBL" id="WHI61202.1"/>
    </source>
</evidence>
<accession>A0AAX3W7W4</accession>
<name>A0AAX3W7W4_MAMLE</name>
<proteinExistence type="inferred from homology"/>
<dbReference type="EMBL" id="CP118848">
    <property type="protein sequence ID" value="WHI61202.1"/>
    <property type="molecule type" value="Genomic_DNA"/>
</dbReference>
<dbReference type="GO" id="GO:0004803">
    <property type="term" value="F:transposase activity"/>
    <property type="evidence" value="ECO:0007669"/>
    <property type="project" value="UniProtKB-UniRule"/>
</dbReference>
<dbReference type="NCBIfam" id="NF033543">
    <property type="entry name" value="transpos_IS256"/>
    <property type="match status" value="1"/>
</dbReference>
<evidence type="ECO:0000256" key="2">
    <source>
        <dbReference type="ARBA" id="ARBA00010961"/>
    </source>
</evidence>
<evidence type="ECO:0000256" key="1">
    <source>
        <dbReference type="ARBA" id="ARBA00002190"/>
    </source>
</evidence>
<dbReference type="InterPro" id="IPR001207">
    <property type="entry name" value="Transposase_mutator"/>
</dbReference>
<dbReference type="GO" id="GO:0006313">
    <property type="term" value="P:DNA transposition"/>
    <property type="evidence" value="ECO:0007669"/>
    <property type="project" value="UniProtKB-UniRule"/>
</dbReference>
<comment type="function">
    <text evidence="1 6">Required for the transposition of the insertion element.</text>
</comment>
<organism evidence="7 8">
    <name type="scientific">Mammaliicoccus lentus</name>
    <name type="common">Staphylococcus lentus</name>
    <dbReference type="NCBI Taxonomy" id="42858"/>
    <lineage>
        <taxon>Bacteria</taxon>
        <taxon>Bacillati</taxon>
        <taxon>Bacillota</taxon>
        <taxon>Bacilli</taxon>
        <taxon>Bacillales</taxon>
        <taxon>Staphylococcaceae</taxon>
        <taxon>Mammaliicoccus</taxon>
    </lineage>
</organism>
<evidence type="ECO:0000256" key="3">
    <source>
        <dbReference type="ARBA" id="ARBA00022578"/>
    </source>
</evidence>
<gene>
    <name evidence="7" type="ORF">PYH69_06115</name>
</gene>
<dbReference type="Pfam" id="PF00872">
    <property type="entry name" value="Transposase_mut"/>
    <property type="match status" value="1"/>
</dbReference>
<evidence type="ECO:0000313" key="8">
    <source>
        <dbReference type="Proteomes" id="UP001223261"/>
    </source>
</evidence>
<dbReference type="GO" id="GO:0003677">
    <property type="term" value="F:DNA binding"/>
    <property type="evidence" value="ECO:0007669"/>
    <property type="project" value="UniProtKB-UniRule"/>
</dbReference>
<dbReference type="AlphaFoldDB" id="A0AAX3W7W4"/>
<keyword evidence="5 6" id="KW-0233">DNA recombination</keyword>
<comment type="similarity">
    <text evidence="2 6">Belongs to the transposase mutator family.</text>
</comment>